<dbReference type="OrthoDB" id="3554308at2759"/>
<feature type="transmembrane region" description="Helical" evidence="2">
    <location>
        <begin position="336"/>
        <end position="354"/>
    </location>
</feature>
<protein>
    <submittedName>
        <fullName evidence="3">Uncharacterized protein</fullName>
    </submittedName>
</protein>
<reference evidence="3" key="1">
    <citation type="submission" date="2022-11" db="EMBL/GenBank/DDBJ databases">
        <title>Genome Resource of Sclerotinia nivalis Strain SnTB1, a Plant Pathogen Isolated from American Ginseng.</title>
        <authorList>
            <person name="Fan S."/>
        </authorList>
    </citation>
    <scope>NUCLEOTIDE SEQUENCE</scope>
    <source>
        <strain evidence="3">SnTB1</strain>
    </source>
</reference>
<dbReference type="EMBL" id="JAPEIS010000002">
    <property type="protein sequence ID" value="KAJ8068672.1"/>
    <property type="molecule type" value="Genomic_DNA"/>
</dbReference>
<evidence type="ECO:0000256" key="1">
    <source>
        <dbReference type="SAM" id="MobiDB-lite"/>
    </source>
</evidence>
<proteinExistence type="predicted"/>
<name>A0A9X0DP01_9HELO</name>
<keyword evidence="2" id="KW-0472">Membrane</keyword>
<feature type="compositionally biased region" description="Polar residues" evidence="1">
    <location>
        <begin position="230"/>
        <end position="253"/>
    </location>
</feature>
<dbReference type="AlphaFoldDB" id="A0A9X0DP01"/>
<evidence type="ECO:0000256" key="2">
    <source>
        <dbReference type="SAM" id="Phobius"/>
    </source>
</evidence>
<comment type="caution">
    <text evidence="3">The sequence shown here is derived from an EMBL/GenBank/DDBJ whole genome shotgun (WGS) entry which is preliminary data.</text>
</comment>
<accession>A0A9X0DP01</accession>
<feature type="region of interest" description="Disordered" evidence="1">
    <location>
        <begin position="1"/>
        <end position="84"/>
    </location>
</feature>
<dbReference type="Proteomes" id="UP001152300">
    <property type="component" value="Unassembled WGS sequence"/>
</dbReference>
<keyword evidence="2" id="KW-0812">Transmembrane</keyword>
<evidence type="ECO:0000313" key="4">
    <source>
        <dbReference type="Proteomes" id="UP001152300"/>
    </source>
</evidence>
<gene>
    <name evidence="3" type="ORF">OCU04_002371</name>
</gene>
<sequence length="497" mass="52924">MVFNKDSKAFRNTKKPTKLPKSAAAGAHPHIKMIPPPNDFLVGTSVPYASPETSTPVQPKGNGKRKSASKIPKSAGLNRSRDSTVIHTSPITIVQAVPSSLRRRNTPIINSSDSGSTIKGNIAEAAASDHFESPDLDLDLGLPLPLRHREPTVVANMSSPLSREGKGLPTTALSTSEPVAIKGTITSSTSPQLPSGQMASLIIPDTVPNSYDSYTSFKYTPPHGSPTPLPLQSDQKAKDSSPSCPVPKTSQLTPLLPAHRSSIRASRKSSRSTLPPGFYEYHTISGTVIIPRASERSESGSGSGYGSGSESGTGSTTSSSRSSLREKCRISCGMKPSLLCAYILCGCCLAWLMWMSWTTISPKETGNRGRVGSNGIGGHVLPSGAGVPAVTPFKHARTVKDLVPTTEAISPNFGVNTQVDRIDDITTIQVDKALNRHCDEENKREDIKNISIISRWFAIACAIVVAIMITIVLISDALYVPGGAKKIFSEKIFSEEV</sequence>
<organism evidence="3 4">
    <name type="scientific">Sclerotinia nivalis</name>
    <dbReference type="NCBI Taxonomy" id="352851"/>
    <lineage>
        <taxon>Eukaryota</taxon>
        <taxon>Fungi</taxon>
        <taxon>Dikarya</taxon>
        <taxon>Ascomycota</taxon>
        <taxon>Pezizomycotina</taxon>
        <taxon>Leotiomycetes</taxon>
        <taxon>Helotiales</taxon>
        <taxon>Sclerotiniaceae</taxon>
        <taxon>Sclerotinia</taxon>
    </lineage>
</organism>
<feature type="transmembrane region" description="Helical" evidence="2">
    <location>
        <begin position="453"/>
        <end position="474"/>
    </location>
</feature>
<feature type="compositionally biased region" description="Basic residues" evidence="1">
    <location>
        <begin position="261"/>
        <end position="270"/>
    </location>
</feature>
<feature type="region of interest" description="Disordered" evidence="1">
    <location>
        <begin position="295"/>
        <end position="320"/>
    </location>
</feature>
<feature type="region of interest" description="Disordered" evidence="1">
    <location>
        <begin position="214"/>
        <end position="274"/>
    </location>
</feature>
<feature type="compositionally biased region" description="Gly residues" evidence="1">
    <location>
        <begin position="301"/>
        <end position="311"/>
    </location>
</feature>
<evidence type="ECO:0000313" key="3">
    <source>
        <dbReference type="EMBL" id="KAJ8068672.1"/>
    </source>
</evidence>
<keyword evidence="2" id="KW-1133">Transmembrane helix</keyword>
<keyword evidence="4" id="KW-1185">Reference proteome</keyword>